<dbReference type="AlphaFoldDB" id="A0A2N0QCG9"/>
<reference evidence="2 3" key="2">
    <citation type="submission" date="2017-09" db="EMBL/GenBank/DDBJ databases">
        <title>Extensive intraspecific genome diversity in a model arbuscular mycorrhizal fungus.</title>
        <authorList>
            <person name="Chen E.C."/>
            <person name="Morin E."/>
            <person name="Beaudet D."/>
            <person name="Noel J."/>
            <person name="Ndikumana S."/>
            <person name="Charron P."/>
            <person name="St-Onge C."/>
            <person name="Giorgi J."/>
            <person name="Grigoriev I.V."/>
            <person name="Roux C."/>
            <person name="Martin F.M."/>
            <person name="Corradi N."/>
        </authorList>
    </citation>
    <scope>NUCLEOTIDE SEQUENCE [LARGE SCALE GENOMIC DNA]</scope>
    <source>
        <strain evidence="2 3">A5</strain>
    </source>
</reference>
<accession>A0A2N0QCG9</accession>
<evidence type="ECO:0000313" key="2">
    <source>
        <dbReference type="EMBL" id="PKC16760.1"/>
    </source>
</evidence>
<evidence type="ECO:0000256" key="1">
    <source>
        <dbReference type="SAM" id="MobiDB-lite"/>
    </source>
</evidence>
<gene>
    <name evidence="2" type="ORF">RhiirA5_369583</name>
</gene>
<protein>
    <submittedName>
        <fullName evidence="2">Uncharacterized protein</fullName>
    </submittedName>
</protein>
<dbReference type="VEuPathDB" id="FungiDB:FUN_012032"/>
<dbReference type="Proteomes" id="UP000232722">
    <property type="component" value="Unassembled WGS sequence"/>
</dbReference>
<feature type="compositionally biased region" description="Basic and acidic residues" evidence="1">
    <location>
        <begin position="114"/>
        <end position="130"/>
    </location>
</feature>
<proteinExistence type="predicted"/>
<feature type="region of interest" description="Disordered" evidence="1">
    <location>
        <begin position="94"/>
        <end position="130"/>
    </location>
</feature>
<dbReference type="VEuPathDB" id="FungiDB:FUN_012031"/>
<dbReference type="VEuPathDB" id="FungiDB:RhiirFUN_016445"/>
<dbReference type="EMBL" id="LLXJ01000035">
    <property type="protein sequence ID" value="PKC16760.1"/>
    <property type="molecule type" value="Genomic_DNA"/>
</dbReference>
<evidence type="ECO:0000313" key="3">
    <source>
        <dbReference type="Proteomes" id="UP000232722"/>
    </source>
</evidence>
<sequence>MPMKNFRKRQHFVYSSNHMNTNVKKEYGLIVHQRFKDLHKKLGQWQKKKFEHSYHPNGFDFEELGQYPHLTPIEHVQIFINYVKFIINDRVKDRRVPKRKAKAQETAEQWQARLNRESERKRAQESEKNV</sequence>
<name>A0A2N0QCG9_9GLOM</name>
<reference evidence="2 3" key="1">
    <citation type="submission" date="2016-04" db="EMBL/GenBank/DDBJ databases">
        <title>Genome analyses suggest a sexual origin of heterokaryosis in a supposedly ancient asexual fungus.</title>
        <authorList>
            <person name="Ropars J."/>
            <person name="Sedzielewska K."/>
            <person name="Noel J."/>
            <person name="Charron P."/>
            <person name="Farinelli L."/>
            <person name="Marton T."/>
            <person name="Kruger M."/>
            <person name="Pelin A."/>
            <person name="Brachmann A."/>
            <person name="Corradi N."/>
        </authorList>
    </citation>
    <scope>NUCLEOTIDE SEQUENCE [LARGE SCALE GENOMIC DNA]</scope>
    <source>
        <strain evidence="2 3">A5</strain>
    </source>
</reference>
<comment type="caution">
    <text evidence="2">The sequence shown here is derived from an EMBL/GenBank/DDBJ whole genome shotgun (WGS) entry which is preliminary data.</text>
</comment>
<organism evidence="2 3">
    <name type="scientific">Rhizophagus irregularis</name>
    <dbReference type="NCBI Taxonomy" id="588596"/>
    <lineage>
        <taxon>Eukaryota</taxon>
        <taxon>Fungi</taxon>
        <taxon>Fungi incertae sedis</taxon>
        <taxon>Mucoromycota</taxon>
        <taxon>Glomeromycotina</taxon>
        <taxon>Glomeromycetes</taxon>
        <taxon>Glomerales</taxon>
        <taxon>Glomeraceae</taxon>
        <taxon>Rhizophagus</taxon>
    </lineage>
</organism>